<feature type="non-terminal residue" evidence="1">
    <location>
        <position position="1"/>
    </location>
</feature>
<gene>
    <name evidence="1" type="ORF">S03H2_33872</name>
</gene>
<evidence type="ECO:0008006" key="2">
    <source>
        <dbReference type="Google" id="ProtNLM"/>
    </source>
</evidence>
<comment type="caution">
    <text evidence="1">The sequence shown here is derived from an EMBL/GenBank/DDBJ whole genome shotgun (WGS) entry which is preliminary data.</text>
</comment>
<evidence type="ECO:0000313" key="1">
    <source>
        <dbReference type="EMBL" id="GAH51349.1"/>
    </source>
</evidence>
<dbReference type="InterPro" id="IPR013784">
    <property type="entry name" value="Carb-bd-like_fold"/>
</dbReference>
<reference evidence="1" key="1">
    <citation type="journal article" date="2014" name="Front. Microbiol.">
        <title>High frequency of phylogenetically diverse reductive dehalogenase-homologous genes in deep subseafloor sedimentary metagenomes.</title>
        <authorList>
            <person name="Kawai M."/>
            <person name="Futagami T."/>
            <person name="Toyoda A."/>
            <person name="Takaki Y."/>
            <person name="Nishi S."/>
            <person name="Hori S."/>
            <person name="Arai W."/>
            <person name="Tsubouchi T."/>
            <person name="Morono Y."/>
            <person name="Uchiyama I."/>
            <person name="Ito T."/>
            <person name="Fujiyama A."/>
            <person name="Inagaki F."/>
            <person name="Takami H."/>
        </authorList>
    </citation>
    <scope>NUCLEOTIDE SEQUENCE</scope>
    <source>
        <strain evidence="1">Expedition CK06-06</strain>
    </source>
</reference>
<dbReference type="GO" id="GO:0030246">
    <property type="term" value="F:carbohydrate binding"/>
    <property type="evidence" value="ECO:0007669"/>
    <property type="project" value="InterPro"/>
</dbReference>
<dbReference type="EMBL" id="BARU01020645">
    <property type="protein sequence ID" value="GAH51349.1"/>
    <property type="molecule type" value="Genomic_DNA"/>
</dbReference>
<dbReference type="Gene3D" id="2.60.40.1120">
    <property type="entry name" value="Carboxypeptidase-like, regulatory domain"/>
    <property type="match status" value="1"/>
</dbReference>
<proteinExistence type="predicted"/>
<name>X1HBW9_9ZZZZ</name>
<dbReference type="SUPFAM" id="SSF49452">
    <property type="entry name" value="Starch-binding domain-like"/>
    <property type="match status" value="1"/>
</dbReference>
<dbReference type="AlphaFoldDB" id="X1HBW9"/>
<sequence length="177" mass="18961">YAIVGIEPGTYTVTFSKGGYKEEVYEVTIKEGNNKLDTELISILPPGIRLGVPTVRRIFADGGHILISVTATNYGGTGTAVVKWASGADPSRSSPAFWDRAALIKEVILGPNESKTVSFVFSPNAPGNYAVWVAVGDWEKPIPYDQYNYVEFGSSVGQVPAVRLIPIAQVEAALADP</sequence>
<organism evidence="1">
    <name type="scientific">marine sediment metagenome</name>
    <dbReference type="NCBI Taxonomy" id="412755"/>
    <lineage>
        <taxon>unclassified sequences</taxon>
        <taxon>metagenomes</taxon>
        <taxon>ecological metagenomes</taxon>
    </lineage>
</organism>
<protein>
    <recommendedName>
        <fullName evidence="2">PEGA domain-containing protein</fullName>
    </recommendedName>
</protein>
<accession>X1HBW9</accession>